<dbReference type="PROSITE" id="PS51257">
    <property type="entry name" value="PROKAR_LIPOPROTEIN"/>
    <property type="match status" value="1"/>
</dbReference>
<accession>A0A1I1NJD4</accession>
<dbReference type="OrthoDB" id="6227696at2"/>
<evidence type="ECO:0000313" key="2">
    <source>
        <dbReference type="Proteomes" id="UP000198862"/>
    </source>
</evidence>
<proteinExistence type="predicted"/>
<dbReference type="EMBL" id="FOLO01000026">
    <property type="protein sequence ID" value="SFC97657.1"/>
    <property type="molecule type" value="Genomic_DNA"/>
</dbReference>
<dbReference type="RefSeq" id="WP_091986000.1">
    <property type="nucleotide sequence ID" value="NZ_FOLO01000026.1"/>
</dbReference>
<name>A0A1I1NJD4_9GAMM</name>
<dbReference type="Proteomes" id="UP000198862">
    <property type="component" value="Unassembled WGS sequence"/>
</dbReference>
<reference evidence="1 2" key="1">
    <citation type="submission" date="2016-10" db="EMBL/GenBank/DDBJ databases">
        <authorList>
            <person name="de Groot N.N."/>
        </authorList>
    </citation>
    <scope>NUCLEOTIDE SEQUENCE [LARGE SCALE GENOMIC DNA]</scope>
    <source>
        <strain evidence="1 2">DSM 6059</strain>
    </source>
</reference>
<gene>
    <name evidence="1" type="ORF">SAMN02745724_03085</name>
</gene>
<organism evidence="1 2">
    <name type="scientific">Pseudoalteromonas denitrificans DSM 6059</name>
    <dbReference type="NCBI Taxonomy" id="1123010"/>
    <lineage>
        <taxon>Bacteria</taxon>
        <taxon>Pseudomonadati</taxon>
        <taxon>Pseudomonadota</taxon>
        <taxon>Gammaproteobacteria</taxon>
        <taxon>Alteromonadales</taxon>
        <taxon>Pseudoalteromonadaceae</taxon>
        <taxon>Pseudoalteromonas</taxon>
    </lineage>
</organism>
<evidence type="ECO:0000313" key="1">
    <source>
        <dbReference type="EMBL" id="SFC97657.1"/>
    </source>
</evidence>
<sequence>MLLRYELRKGVVKYLSLLILSVFLFGCAQGRLDVLDNNGQIVGSCSADFNFHWYGAQHSVNYILYICAKEHIENGLRVSDNSILVNDYTIPKSPKGNYWNKNLAKRQFSNDLISEEKLGYILAHVEYQYWMKLKNAKDKLSQSVINQVEYDRLVEKAKVELEGI</sequence>
<protein>
    <submittedName>
        <fullName evidence="1">Uncharacterized protein</fullName>
    </submittedName>
</protein>
<dbReference type="STRING" id="1123010.SAMN02745724_03085"/>
<keyword evidence="2" id="KW-1185">Reference proteome</keyword>
<dbReference type="AlphaFoldDB" id="A0A1I1NJD4"/>